<dbReference type="Pfam" id="PF13884">
    <property type="entry name" value="Peptidase_S74"/>
    <property type="match status" value="1"/>
</dbReference>
<dbReference type="InterPro" id="IPR030392">
    <property type="entry name" value="S74_ICA"/>
</dbReference>
<organism evidence="2">
    <name type="scientific">marine metagenome</name>
    <dbReference type="NCBI Taxonomy" id="408172"/>
    <lineage>
        <taxon>unclassified sequences</taxon>
        <taxon>metagenomes</taxon>
        <taxon>ecological metagenomes</taxon>
    </lineage>
</organism>
<proteinExistence type="predicted"/>
<dbReference type="PROSITE" id="PS51688">
    <property type="entry name" value="ICA"/>
    <property type="match status" value="1"/>
</dbReference>
<accession>A0A382ZVL6</accession>
<gene>
    <name evidence="2" type="ORF">METZ01_LOCUS452550</name>
</gene>
<reference evidence="2" key="1">
    <citation type="submission" date="2018-05" db="EMBL/GenBank/DDBJ databases">
        <authorList>
            <person name="Lanie J.A."/>
            <person name="Ng W.-L."/>
            <person name="Kazmierczak K.M."/>
            <person name="Andrzejewski T.M."/>
            <person name="Davidsen T.M."/>
            <person name="Wayne K.J."/>
            <person name="Tettelin H."/>
            <person name="Glass J.I."/>
            <person name="Rusch D."/>
            <person name="Podicherti R."/>
            <person name="Tsui H.-C.T."/>
            <person name="Winkler M.E."/>
        </authorList>
    </citation>
    <scope>NUCLEOTIDE SEQUENCE</scope>
</reference>
<dbReference type="EMBL" id="UINC01187137">
    <property type="protein sequence ID" value="SVD99696.1"/>
    <property type="molecule type" value="Genomic_DNA"/>
</dbReference>
<feature type="non-terminal residue" evidence="2">
    <location>
        <position position="1"/>
    </location>
</feature>
<evidence type="ECO:0000313" key="2">
    <source>
        <dbReference type="EMBL" id="SVD99696.1"/>
    </source>
</evidence>
<name>A0A382ZVL6_9ZZZZ</name>
<sequence>SYSSSYTVYVYSDERLKENVSAVDKSAASAWVKGTPVYNFTFREDSGGVDCVELYGEGYSKYVPRIGFLAHEVIENITVDGKSPNNLAGGERNAVDEEGKVLGQQVDEGRMVPILWAALQDVIDRTETLETKVEELES</sequence>
<dbReference type="AlphaFoldDB" id="A0A382ZVL6"/>
<protein>
    <recommendedName>
        <fullName evidence="1">Peptidase S74 domain-containing protein</fullName>
    </recommendedName>
</protein>
<evidence type="ECO:0000259" key="1">
    <source>
        <dbReference type="PROSITE" id="PS51688"/>
    </source>
</evidence>
<feature type="domain" description="Peptidase S74" evidence="1">
    <location>
        <begin position="12"/>
        <end position="133"/>
    </location>
</feature>